<evidence type="ECO:0000313" key="1">
    <source>
        <dbReference type="EMBL" id="GBN54188.1"/>
    </source>
</evidence>
<comment type="caution">
    <text evidence="1">The sequence shown here is derived from an EMBL/GenBank/DDBJ whole genome shotgun (WGS) entry which is preliminary data.</text>
</comment>
<dbReference type="EMBL" id="BGPR01216930">
    <property type="protein sequence ID" value="GBN54188.1"/>
    <property type="molecule type" value="Genomic_DNA"/>
</dbReference>
<dbReference type="InterPro" id="IPR013783">
    <property type="entry name" value="Ig-like_fold"/>
</dbReference>
<dbReference type="SUPFAM" id="SSF48726">
    <property type="entry name" value="Immunoglobulin"/>
    <property type="match status" value="1"/>
</dbReference>
<feature type="non-terminal residue" evidence="1">
    <location>
        <position position="59"/>
    </location>
</feature>
<organism evidence="1 2">
    <name type="scientific">Araneus ventricosus</name>
    <name type="common">Orbweaver spider</name>
    <name type="synonym">Epeira ventricosa</name>
    <dbReference type="NCBI Taxonomy" id="182803"/>
    <lineage>
        <taxon>Eukaryota</taxon>
        <taxon>Metazoa</taxon>
        <taxon>Ecdysozoa</taxon>
        <taxon>Arthropoda</taxon>
        <taxon>Chelicerata</taxon>
        <taxon>Arachnida</taxon>
        <taxon>Araneae</taxon>
        <taxon>Araneomorphae</taxon>
        <taxon>Entelegynae</taxon>
        <taxon>Araneoidea</taxon>
        <taxon>Araneidae</taxon>
        <taxon>Araneus</taxon>
    </lineage>
</organism>
<dbReference type="Proteomes" id="UP000499080">
    <property type="component" value="Unassembled WGS sequence"/>
</dbReference>
<accession>A0A4Y2PQI7</accession>
<dbReference type="Gene3D" id="2.60.40.10">
    <property type="entry name" value="Immunoglobulins"/>
    <property type="match status" value="1"/>
</dbReference>
<protein>
    <recommendedName>
        <fullName evidence="3">Ig-like domain-containing protein</fullName>
    </recommendedName>
</protein>
<gene>
    <name evidence="1" type="ORF">AVEN_119860_1</name>
</gene>
<name>A0A4Y2PQI7_ARAVE</name>
<reference evidence="1 2" key="1">
    <citation type="journal article" date="2019" name="Sci. Rep.">
        <title>Orb-weaving spider Araneus ventricosus genome elucidates the spidroin gene catalogue.</title>
        <authorList>
            <person name="Kono N."/>
            <person name="Nakamura H."/>
            <person name="Ohtoshi R."/>
            <person name="Moran D.A.P."/>
            <person name="Shinohara A."/>
            <person name="Yoshida Y."/>
            <person name="Fujiwara M."/>
            <person name="Mori M."/>
            <person name="Tomita M."/>
            <person name="Arakawa K."/>
        </authorList>
    </citation>
    <scope>NUCLEOTIDE SEQUENCE [LARGE SCALE GENOMIC DNA]</scope>
</reference>
<sequence>MSLSIVFFGPKTDNFECFPFIAASLQIMETEEDDQGSYECVADNEKGTAVSGPATLYVR</sequence>
<evidence type="ECO:0000313" key="2">
    <source>
        <dbReference type="Proteomes" id="UP000499080"/>
    </source>
</evidence>
<keyword evidence="2" id="KW-1185">Reference proteome</keyword>
<proteinExistence type="predicted"/>
<evidence type="ECO:0008006" key="3">
    <source>
        <dbReference type="Google" id="ProtNLM"/>
    </source>
</evidence>
<dbReference type="AlphaFoldDB" id="A0A4Y2PQI7"/>
<dbReference type="InterPro" id="IPR036179">
    <property type="entry name" value="Ig-like_dom_sf"/>
</dbReference>
<dbReference type="OrthoDB" id="10253954at2759"/>